<dbReference type="EMBL" id="WNWM01000002">
    <property type="protein sequence ID" value="MUI14546.1"/>
    <property type="molecule type" value="Genomic_DNA"/>
</dbReference>
<name>A0A6I3XG82_9BURK</name>
<reference evidence="1 2" key="1">
    <citation type="submission" date="2019-11" db="EMBL/GenBank/DDBJ databases">
        <title>Draft Genome Sequences of Six Type Strains of the Genus Massilia.</title>
        <authorList>
            <person name="Miess H."/>
            <person name="Frediansyah A."/>
            <person name="Goeker M."/>
            <person name="Gross H."/>
        </authorList>
    </citation>
    <scope>NUCLEOTIDE SEQUENCE [LARGE SCALE GENOMIC DNA]</scope>
    <source>
        <strain evidence="1 2">DSM 17513</strain>
    </source>
</reference>
<dbReference type="Proteomes" id="UP000431684">
    <property type="component" value="Unassembled WGS sequence"/>
</dbReference>
<sequence length="46" mass="4653">MVRFPAAAADPCRTAVAGIPAGGQTVERSVALPTTTLTTAIILELT</sequence>
<protein>
    <submittedName>
        <fullName evidence="1">Uncharacterized protein</fullName>
    </submittedName>
</protein>
<evidence type="ECO:0000313" key="1">
    <source>
        <dbReference type="EMBL" id="MUI14546.1"/>
    </source>
</evidence>
<dbReference type="AlphaFoldDB" id="A0A6I3XG82"/>
<accession>A0A6I3XG82</accession>
<evidence type="ECO:0000313" key="2">
    <source>
        <dbReference type="Proteomes" id="UP000431684"/>
    </source>
</evidence>
<comment type="caution">
    <text evidence="1">The sequence shown here is derived from an EMBL/GenBank/DDBJ whole genome shotgun (WGS) entry which is preliminary data.</text>
</comment>
<keyword evidence="2" id="KW-1185">Reference proteome</keyword>
<organism evidence="1 2">
    <name type="scientific">Pseudoduganella dura</name>
    <dbReference type="NCBI Taxonomy" id="321982"/>
    <lineage>
        <taxon>Bacteria</taxon>
        <taxon>Pseudomonadati</taxon>
        <taxon>Pseudomonadota</taxon>
        <taxon>Betaproteobacteria</taxon>
        <taxon>Burkholderiales</taxon>
        <taxon>Oxalobacteraceae</taxon>
        <taxon>Telluria group</taxon>
        <taxon>Pseudoduganella</taxon>
    </lineage>
</organism>
<dbReference type="RefSeq" id="WP_155710290.1">
    <property type="nucleotide sequence ID" value="NZ_BMWU01000065.1"/>
</dbReference>
<gene>
    <name evidence="1" type="ORF">GJV26_19085</name>
</gene>
<proteinExistence type="predicted"/>